<dbReference type="AlphaFoldDB" id="B6UI87"/>
<dbReference type="PANTHER" id="PTHR35485:SF4">
    <property type="entry name" value="EXPRESSED PROTEIN"/>
    <property type="match status" value="1"/>
</dbReference>
<organism evidence="2">
    <name type="scientific">Zea mays</name>
    <name type="common">Maize</name>
    <dbReference type="NCBI Taxonomy" id="4577"/>
    <lineage>
        <taxon>Eukaryota</taxon>
        <taxon>Viridiplantae</taxon>
        <taxon>Streptophyta</taxon>
        <taxon>Embryophyta</taxon>
        <taxon>Tracheophyta</taxon>
        <taxon>Spermatophyta</taxon>
        <taxon>Magnoliopsida</taxon>
        <taxon>Liliopsida</taxon>
        <taxon>Poales</taxon>
        <taxon>Poaceae</taxon>
        <taxon>PACMAD clade</taxon>
        <taxon>Panicoideae</taxon>
        <taxon>Andropogonodae</taxon>
        <taxon>Andropogoneae</taxon>
        <taxon>Tripsacinae</taxon>
        <taxon>Zea</taxon>
    </lineage>
</organism>
<proteinExistence type="evidence at transcript level"/>
<sequence>MEGLIPFIYKAIKERRARSYSYYYSRCNSTGSSRGRLGARVEDSSWDLQQKQWESAAGGKAPAGAAAEREIAQAHRRHRSLDELAGEVGASPGWRRRPPGRAAQGPQRQDLLLHRRRVMCGCTGRVACTELDGGGFVWTRRARARRACAQGVVCSCFFFFFFCFDPRWAAKE</sequence>
<dbReference type="ExpressionAtlas" id="B6UI87">
    <property type="expression patterns" value="baseline and differential"/>
</dbReference>
<dbReference type="GeneID" id="100279141"/>
<dbReference type="EMBL" id="EU976952">
    <property type="protein sequence ID" value="ACG49070.1"/>
    <property type="molecule type" value="mRNA"/>
</dbReference>
<accession>B6UI87</accession>
<name>B6UI87_MAIZE</name>
<feature type="region of interest" description="Disordered" evidence="1">
    <location>
        <begin position="81"/>
        <end position="108"/>
    </location>
</feature>
<dbReference type="KEGG" id="zma:100279141"/>
<evidence type="ECO:0000313" key="2">
    <source>
        <dbReference type="EMBL" id="ACG49070.1"/>
    </source>
</evidence>
<evidence type="ECO:0000256" key="1">
    <source>
        <dbReference type="SAM" id="MobiDB-lite"/>
    </source>
</evidence>
<protein>
    <submittedName>
        <fullName evidence="2">Uncharacterized protein</fullName>
    </submittedName>
</protein>
<dbReference type="PANTHER" id="PTHR35485">
    <property type="entry name" value="OS01G0888900 PROTEIN"/>
    <property type="match status" value="1"/>
</dbReference>
<dbReference type="OrthoDB" id="650808at2759"/>
<reference evidence="2" key="1">
    <citation type="journal article" date="2009" name="Plant Mol. Biol.">
        <title>Insights into corn genes derived from large-scale cDNA sequencing.</title>
        <authorList>
            <person name="Alexandrov N.N."/>
            <person name="Brover V.V."/>
            <person name="Freidin S."/>
            <person name="Troukhan M.E."/>
            <person name="Tatarinova T.V."/>
            <person name="Zhang H."/>
            <person name="Swaller T.J."/>
            <person name="Lu Y.P."/>
            <person name="Bouck J."/>
            <person name="Flavell R.B."/>
            <person name="Feldmann K.A."/>
        </authorList>
    </citation>
    <scope>NUCLEOTIDE SEQUENCE</scope>
</reference>
<dbReference type="RefSeq" id="NP_001145649.2">
    <property type="nucleotide sequence ID" value="NM_001152177.2"/>
</dbReference>